<accession>A0A1L9U1J0</accession>
<dbReference type="RefSeq" id="XP_067472788.1">
    <property type="nucleotide sequence ID" value="XM_067628856.1"/>
</dbReference>
<protein>
    <submittedName>
        <fullName evidence="1">Uncharacterized protein</fullName>
    </submittedName>
</protein>
<dbReference type="STRING" id="767769.A0A1L9U1J0"/>
<evidence type="ECO:0000313" key="1">
    <source>
        <dbReference type="EMBL" id="OJJ65537.1"/>
    </source>
</evidence>
<dbReference type="EMBL" id="KV878724">
    <property type="protein sequence ID" value="OJJ65537.1"/>
    <property type="molecule type" value="Genomic_DNA"/>
</dbReference>
<dbReference type="AlphaFoldDB" id="A0A1L9U1J0"/>
<gene>
    <name evidence="1" type="ORF">ASPBRDRAFT_672065</name>
</gene>
<dbReference type="Proteomes" id="UP000184499">
    <property type="component" value="Unassembled WGS sequence"/>
</dbReference>
<dbReference type="GeneID" id="93581344"/>
<keyword evidence="2" id="KW-1185">Reference proteome</keyword>
<name>A0A1L9U1J0_ASPBC</name>
<dbReference type="VEuPathDB" id="FungiDB:ASPBRDRAFT_672065"/>
<sequence>MNQKKPLYLPNRHSSGWKAIVSHRDQCSLTAIAPLFDFALQELESCYRFCFRSLPVDLAQYHTFCETYDFLGVDGLVGQTIDHVFVDLRACKIDYEVENKSHHAIKGDKALARDAAFRLFFLIPAGELGDEAKDNAKAYNAVLFIVSHPGTIKYRTKAILCATSEERFVVSHKQRARLDQWNKKPQRANYMMIRRPRIAQSHTIPTIPDSTSAIGTWGSLLMMSRLIRIASLGSLHDVENLKALQTRAAGTYSDSMPDVDSIRYNHIMLPPYYPSFHPFLSDIYRTEVKVQEPQIGPKVIDRDMD</sequence>
<evidence type="ECO:0000313" key="2">
    <source>
        <dbReference type="Proteomes" id="UP000184499"/>
    </source>
</evidence>
<proteinExistence type="predicted"/>
<dbReference type="OrthoDB" id="5393654at2759"/>
<organism evidence="1 2">
    <name type="scientific">Aspergillus brasiliensis (strain CBS 101740 / IMI 381727 / IBT 21946)</name>
    <dbReference type="NCBI Taxonomy" id="767769"/>
    <lineage>
        <taxon>Eukaryota</taxon>
        <taxon>Fungi</taxon>
        <taxon>Dikarya</taxon>
        <taxon>Ascomycota</taxon>
        <taxon>Pezizomycotina</taxon>
        <taxon>Eurotiomycetes</taxon>
        <taxon>Eurotiomycetidae</taxon>
        <taxon>Eurotiales</taxon>
        <taxon>Aspergillaceae</taxon>
        <taxon>Aspergillus</taxon>
        <taxon>Aspergillus subgen. Circumdati</taxon>
    </lineage>
</organism>
<reference evidence="2" key="1">
    <citation type="journal article" date="2017" name="Genome Biol.">
        <title>Comparative genomics reveals high biological diversity and specific adaptations in the industrially and medically important fungal genus Aspergillus.</title>
        <authorList>
            <person name="de Vries R.P."/>
            <person name="Riley R."/>
            <person name="Wiebenga A."/>
            <person name="Aguilar-Osorio G."/>
            <person name="Amillis S."/>
            <person name="Uchima C.A."/>
            <person name="Anderluh G."/>
            <person name="Asadollahi M."/>
            <person name="Askin M."/>
            <person name="Barry K."/>
            <person name="Battaglia E."/>
            <person name="Bayram O."/>
            <person name="Benocci T."/>
            <person name="Braus-Stromeyer S.A."/>
            <person name="Caldana C."/>
            <person name="Canovas D."/>
            <person name="Cerqueira G.C."/>
            <person name="Chen F."/>
            <person name="Chen W."/>
            <person name="Choi C."/>
            <person name="Clum A."/>
            <person name="Dos Santos R.A."/>
            <person name="Damasio A.R."/>
            <person name="Diallinas G."/>
            <person name="Emri T."/>
            <person name="Fekete E."/>
            <person name="Flipphi M."/>
            <person name="Freyberg S."/>
            <person name="Gallo A."/>
            <person name="Gournas C."/>
            <person name="Habgood R."/>
            <person name="Hainaut M."/>
            <person name="Harispe M.L."/>
            <person name="Henrissat B."/>
            <person name="Hilden K.S."/>
            <person name="Hope R."/>
            <person name="Hossain A."/>
            <person name="Karabika E."/>
            <person name="Karaffa L."/>
            <person name="Karanyi Z."/>
            <person name="Krasevec N."/>
            <person name="Kuo A."/>
            <person name="Kusch H."/>
            <person name="LaButti K."/>
            <person name="Lagendijk E.L."/>
            <person name="Lapidus A."/>
            <person name="Levasseur A."/>
            <person name="Lindquist E."/>
            <person name="Lipzen A."/>
            <person name="Logrieco A.F."/>
            <person name="MacCabe A."/>
            <person name="Maekelae M.R."/>
            <person name="Malavazi I."/>
            <person name="Melin P."/>
            <person name="Meyer V."/>
            <person name="Mielnichuk N."/>
            <person name="Miskei M."/>
            <person name="Molnar A.P."/>
            <person name="Mule G."/>
            <person name="Ngan C.Y."/>
            <person name="Orejas M."/>
            <person name="Orosz E."/>
            <person name="Ouedraogo J.P."/>
            <person name="Overkamp K.M."/>
            <person name="Park H.-S."/>
            <person name="Perrone G."/>
            <person name="Piumi F."/>
            <person name="Punt P.J."/>
            <person name="Ram A.F."/>
            <person name="Ramon A."/>
            <person name="Rauscher S."/>
            <person name="Record E."/>
            <person name="Riano-Pachon D.M."/>
            <person name="Robert V."/>
            <person name="Roehrig J."/>
            <person name="Ruller R."/>
            <person name="Salamov A."/>
            <person name="Salih N.S."/>
            <person name="Samson R.A."/>
            <person name="Sandor E."/>
            <person name="Sanguinetti M."/>
            <person name="Schuetze T."/>
            <person name="Sepcic K."/>
            <person name="Shelest E."/>
            <person name="Sherlock G."/>
            <person name="Sophianopoulou V."/>
            <person name="Squina F.M."/>
            <person name="Sun H."/>
            <person name="Susca A."/>
            <person name="Todd R.B."/>
            <person name="Tsang A."/>
            <person name="Unkles S.E."/>
            <person name="van de Wiele N."/>
            <person name="van Rossen-Uffink D."/>
            <person name="Oliveira J.V."/>
            <person name="Vesth T.C."/>
            <person name="Visser J."/>
            <person name="Yu J.-H."/>
            <person name="Zhou M."/>
            <person name="Andersen M.R."/>
            <person name="Archer D.B."/>
            <person name="Baker S.E."/>
            <person name="Benoit I."/>
            <person name="Brakhage A.A."/>
            <person name="Braus G.H."/>
            <person name="Fischer R."/>
            <person name="Frisvad J.C."/>
            <person name="Goldman G.H."/>
            <person name="Houbraken J."/>
            <person name="Oakley B."/>
            <person name="Pocsi I."/>
            <person name="Scazzocchio C."/>
            <person name="Seiboth B."/>
            <person name="vanKuyk P.A."/>
            <person name="Wortman J."/>
            <person name="Dyer P.S."/>
            <person name="Grigoriev I.V."/>
        </authorList>
    </citation>
    <scope>NUCLEOTIDE SEQUENCE [LARGE SCALE GENOMIC DNA]</scope>
    <source>
        <strain evidence="2">CBS 101740 / IMI 381727 / IBT 21946</strain>
    </source>
</reference>